<name>A0ABQ6M8W0_9STRA</name>
<dbReference type="Proteomes" id="UP001165060">
    <property type="component" value="Unassembled WGS sequence"/>
</dbReference>
<gene>
    <name evidence="2" type="ORF">TeGR_g15286</name>
</gene>
<comment type="caution">
    <text evidence="2">The sequence shown here is derived from an EMBL/GenBank/DDBJ whole genome shotgun (WGS) entry which is preliminary data.</text>
</comment>
<evidence type="ECO:0000313" key="3">
    <source>
        <dbReference type="Proteomes" id="UP001165060"/>
    </source>
</evidence>
<proteinExistence type="predicted"/>
<keyword evidence="3" id="KW-1185">Reference proteome</keyword>
<feature type="compositionally biased region" description="Basic residues" evidence="1">
    <location>
        <begin position="52"/>
        <end position="64"/>
    </location>
</feature>
<dbReference type="EMBL" id="BRYB01001267">
    <property type="protein sequence ID" value="GMI21881.1"/>
    <property type="molecule type" value="Genomic_DNA"/>
</dbReference>
<accession>A0ABQ6M8W0</accession>
<reference evidence="2 3" key="1">
    <citation type="journal article" date="2023" name="Commun. Biol.">
        <title>Genome analysis of Parmales, the sister group of diatoms, reveals the evolutionary specialization of diatoms from phago-mixotrophs to photoautotrophs.</title>
        <authorList>
            <person name="Ban H."/>
            <person name="Sato S."/>
            <person name="Yoshikawa S."/>
            <person name="Yamada K."/>
            <person name="Nakamura Y."/>
            <person name="Ichinomiya M."/>
            <person name="Sato N."/>
            <person name="Blanc-Mathieu R."/>
            <person name="Endo H."/>
            <person name="Kuwata A."/>
            <person name="Ogata H."/>
        </authorList>
    </citation>
    <scope>NUCLEOTIDE SEQUENCE [LARGE SCALE GENOMIC DNA]</scope>
</reference>
<evidence type="ECO:0000256" key="1">
    <source>
        <dbReference type="SAM" id="MobiDB-lite"/>
    </source>
</evidence>
<protein>
    <submittedName>
        <fullName evidence="2">Uncharacterized protein</fullName>
    </submittedName>
</protein>
<feature type="region of interest" description="Disordered" evidence="1">
    <location>
        <begin position="44"/>
        <end position="83"/>
    </location>
</feature>
<organism evidence="2 3">
    <name type="scientific">Tetraparma gracilis</name>
    <dbReference type="NCBI Taxonomy" id="2962635"/>
    <lineage>
        <taxon>Eukaryota</taxon>
        <taxon>Sar</taxon>
        <taxon>Stramenopiles</taxon>
        <taxon>Ochrophyta</taxon>
        <taxon>Bolidophyceae</taxon>
        <taxon>Parmales</taxon>
        <taxon>Triparmaceae</taxon>
        <taxon>Tetraparma</taxon>
    </lineage>
</organism>
<evidence type="ECO:0000313" key="2">
    <source>
        <dbReference type="EMBL" id="GMI21881.1"/>
    </source>
</evidence>
<sequence>MEFHLLKSVSKSVNKQFDSSFPEIYKLKGPLKRGRMTLELVTAEDREEQRRTRGQLKARKQKKKTPAELVKGPRGFRKQPVRGVDRASAMTAVANAGTLDQVDWLTQGAHNPHVALPQLGTVKKKKNRHLPKNMRGKAKEPDLALESAMSLIRDYSEHYAPRLHDQKSLW</sequence>